<reference evidence="9" key="1">
    <citation type="journal article" date="2004" name="J. Parasitol.">
        <title>The mitochondrial genome of Biomphalaria glabrata (Gastropoda: Basommatophora), intermediate host of Schistosoma mansoni.</title>
        <authorList>
            <person name="DeJong R.J."/>
            <person name="Emery A.M."/>
            <person name="Adema C.M."/>
        </authorList>
    </citation>
    <scope>NUCLEOTIDE SEQUENCE</scope>
    <source>
        <strain evidence="9">BB02</strain>
    </source>
</reference>
<feature type="compositionally biased region" description="Low complexity" evidence="5">
    <location>
        <begin position="1262"/>
        <end position="1281"/>
    </location>
</feature>
<protein>
    <submittedName>
        <fullName evidence="9">Uncharacterized protein</fullName>
    </submittedName>
</protein>
<dbReference type="Pfam" id="PF24883">
    <property type="entry name" value="NPHP3_N"/>
    <property type="match status" value="1"/>
</dbReference>
<evidence type="ECO:0000313" key="9">
    <source>
        <dbReference type="EnsemblMetazoa" id="BGLB006316-PD"/>
    </source>
</evidence>
<dbReference type="EnsemblMetazoa" id="BGLB006316-RB">
    <property type="protein sequence ID" value="BGLB006316-PB"/>
    <property type="gene ID" value="BGLB006316"/>
</dbReference>
<evidence type="ECO:0000259" key="8">
    <source>
        <dbReference type="Pfam" id="PF25521"/>
    </source>
</evidence>
<evidence type="ECO:0000259" key="7">
    <source>
        <dbReference type="Pfam" id="PF25520"/>
    </source>
</evidence>
<evidence type="ECO:0000256" key="1">
    <source>
        <dbReference type="ARBA" id="ARBA00022553"/>
    </source>
</evidence>
<dbReference type="InterPro" id="IPR058018">
    <property type="entry name" value="AAA_lid_TANC1/2"/>
</dbReference>
<feature type="repeat" description="ANK" evidence="4">
    <location>
        <begin position="971"/>
        <end position="1003"/>
    </location>
</feature>
<reference evidence="9" key="3">
    <citation type="submission" date="2020-05" db="UniProtKB">
        <authorList>
            <consortium name="EnsemblMetazoa"/>
        </authorList>
    </citation>
    <scope>IDENTIFICATION</scope>
    <source>
        <strain evidence="9">BB02</strain>
    </source>
</reference>
<dbReference type="Pfam" id="PF12796">
    <property type="entry name" value="Ank_2"/>
    <property type="match status" value="4"/>
</dbReference>
<dbReference type="InterPro" id="IPR002110">
    <property type="entry name" value="Ankyrin_rpt"/>
</dbReference>
<dbReference type="PROSITE" id="PS50088">
    <property type="entry name" value="ANK_REPEAT"/>
    <property type="match status" value="16"/>
</dbReference>
<feature type="repeat" description="ANK" evidence="4">
    <location>
        <begin position="839"/>
        <end position="871"/>
    </location>
</feature>
<dbReference type="SUPFAM" id="SSF48403">
    <property type="entry name" value="Ankyrin repeat"/>
    <property type="match status" value="2"/>
</dbReference>
<dbReference type="PRINTS" id="PR01415">
    <property type="entry name" value="ANKYRIN"/>
</dbReference>
<feature type="repeat" description="ANK" evidence="4">
    <location>
        <begin position="905"/>
        <end position="937"/>
    </location>
</feature>
<dbReference type="OrthoDB" id="427518at2759"/>
<dbReference type="Gene3D" id="1.25.40.20">
    <property type="entry name" value="Ankyrin repeat-containing domain"/>
    <property type="match status" value="4"/>
</dbReference>
<feature type="repeat" description="ANK" evidence="4">
    <location>
        <begin position="740"/>
        <end position="772"/>
    </location>
</feature>
<feature type="domain" description="TANC1/2-like AAA+ ATPase lid" evidence="7">
    <location>
        <begin position="217"/>
        <end position="301"/>
    </location>
</feature>
<keyword evidence="1" id="KW-0597">Phosphoprotein</keyword>
<feature type="repeat" description="ANK" evidence="4">
    <location>
        <begin position="537"/>
        <end position="569"/>
    </location>
</feature>
<dbReference type="RefSeq" id="XP_013077462.2">
    <property type="nucleotide sequence ID" value="XM_013222008.2"/>
</dbReference>
<dbReference type="Pfam" id="PF00023">
    <property type="entry name" value="Ank"/>
    <property type="match status" value="1"/>
</dbReference>
<dbReference type="EnsemblMetazoa" id="BGLB006316-RD">
    <property type="protein sequence ID" value="BGLB006316-PD"/>
    <property type="gene ID" value="BGLB006316"/>
</dbReference>
<dbReference type="Pfam" id="PF13637">
    <property type="entry name" value="Ank_4"/>
    <property type="match status" value="3"/>
</dbReference>
<feature type="region of interest" description="Disordered" evidence="5">
    <location>
        <begin position="1067"/>
        <end position="1150"/>
    </location>
</feature>
<feature type="repeat" description="ANK" evidence="4">
    <location>
        <begin position="603"/>
        <end position="635"/>
    </location>
</feature>
<feature type="repeat" description="ANK" evidence="4">
    <location>
        <begin position="707"/>
        <end position="739"/>
    </location>
</feature>
<evidence type="ECO:0000259" key="6">
    <source>
        <dbReference type="Pfam" id="PF24883"/>
    </source>
</evidence>
<feature type="domain" description="Nephrocystin 3-like N-terminal" evidence="6">
    <location>
        <begin position="34"/>
        <end position="184"/>
    </location>
</feature>
<feature type="repeat" description="ANK" evidence="4">
    <location>
        <begin position="872"/>
        <end position="904"/>
    </location>
</feature>
<dbReference type="Pfam" id="PF25520">
    <property type="entry name" value="AAA_lid_TANC1"/>
    <property type="match status" value="1"/>
</dbReference>
<feature type="repeat" description="ANK" evidence="4">
    <location>
        <begin position="773"/>
        <end position="805"/>
    </location>
</feature>
<dbReference type="InterPro" id="IPR056884">
    <property type="entry name" value="NPHP3-like_N"/>
</dbReference>
<feature type="repeat" description="ANK" evidence="4">
    <location>
        <begin position="806"/>
        <end position="838"/>
    </location>
</feature>
<feature type="region of interest" description="Disordered" evidence="5">
    <location>
        <begin position="1256"/>
        <end position="1298"/>
    </location>
</feature>
<sequence>MKMTDCLLKGKRFFCREWAFIKLLHCLETRSTSKTCGTLVMGGPGSGKTALGCELIWPTSPGKQTVLKSRVLAYHFCQAHDANSLSVVTFIKNLVSQVSKSGLIKDFNSQVMSPHIQKIIDPMECEANADEAFKIAFLEPLHSSEPPEQTLMLWVDSIDESYLQLVSERGTCSQTIAELLAAHNANFPPWLLLVCSARKQSKAVTRMFTGFRKLSLDDLRKSHVVRDVQQYILCRLDAEDGLRQHLSRDTAEMLNQLHIKSNGCFLYLEKVLDGVAESFIMLREVREIPGTLNGLYLWLCQRLFIKKHVVKIHPLLNVLLASRTPMTCDELYECMLVKEADLTREEFDRRLKLMSRILTNGLNGEQIVFHHSFSEWLLDVKHCTQKYLCNASEGHGMIAMKQLKHGKELDAFGVQELALHLVRANFPEPIQFEHLVQMLLLSGASVEKCLYAGMPKDPKALKLLTDAGARSPAMEVSITSLESEPVEHIDSDMDNMGVDEVDANGRTQIHTAAYRGDIQKVSALITQGASLEMQDRSGQTALTLAARQGHFAIVTALLNVGAFIDHADHEGWTALRSAAWAGHTKVVSILLDKGAYVDHADSEQRTALRAACWGGHEDIVRLLLEHNSDVNKTDHEGRTALIAAAYMGHVEIVEQLLNHGANIDHEDVDGRTALSVACLCVPASEGHEKVVSLLLERGAEVNHTDKDGSTPLLVAAYEGHPGVCDMLLEWDADPDHVDNKNRTPLWAATSMGHEEVVRQLLFWGAAVDHIDFEGRTVLCVAAAQGSESVVRQLLDRGLDEMHRDNSGWTPLHLAAYEGHLQICHMLLEQGAKPNEVDNDGRIALIQAAQEGHLEVTKRLVEAGSNVNHRSHDGKTPLRVAAIEGHAQVLEYLLAMGADIDYKDADGRTTLYVLALDGNLEMTKIFLDNGANIEGVDNEGRTALHVASWQGNSDVVRALLKHGAVVNSIDNDQRTAVQSASWQGHEAVVKLLLESGAEVDHTCNQGATALCIAAQEGHEDVVRTLLSFHANPNHADQFGRTPYRVALKSNHTNVCKILEDFGAIVPTGAKSRSNSSTSSGDIKTNTPISGTKAVPVGSSGYIGSQGIDMIHPTSPESSSDRRKSYHSNNSSSKSSSIVTSSTNQSSQGGLGHVSRFDRECLTFTQQLQQCSMGKNRSRPISRVLSPVSEPQSPVHSPCGTPVIHRQAAYDQHNINILAPSPIKSSSSKQERISATINIITNPHADMMSSVEEPVWQRNPAHPANSHNFASATNSSSSSSSGSRQHHYQPDSISPASDHPARIIMGRASLGNKSPDMRLKRNGIVTNPKVLKPSASVNHTKYNSLSPDPELDTNLTSVSNGLGQNIMLNNHDHLLKRAVSAPSGHVPADSTKYPLVERISQESLANPRNKPVRPSGLPIKKINSPHFY</sequence>
<keyword evidence="2" id="KW-0677">Repeat</keyword>
<dbReference type="VEuPathDB" id="VectorBase:BGLB006316"/>
<feature type="domain" description="TANC1/2-like winged helix" evidence="8">
    <location>
        <begin position="303"/>
        <end position="436"/>
    </location>
</feature>
<dbReference type="PROSITE" id="PS50297">
    <property type="entry name" value="ANK_REP_REGION"/>
    <property type="match status" value="15"/>
</dbReference>
<dbReference type="InterPro" id="IPR036770">
    <property type="entry name" value="Ankyrin_rpt-contain_sf"/>
</dbReference>
<dbReference type="KEGG" id="bgt:106063601"/>
<feature type="compositionally biased region" description="Low complexity" evidence="5">
    <location>
        <begin position="1125"/>
        <end position="1145"/>
    </location>
</feature>
<accession>A0A2C9JQD2</accession>
<dbReference type="RefSeq" id="XP_013077461.2">
    <property type="nucleotide sequence ID" value="XM_013222007.2"/>
</dbReference>
<dbReference type="InterPro" id="IPR058056">
    <property type="entry name" value="WH_TANC1/2"/>
</dbReference>
<feature type="region of interest" description="Disordered" evidence="5">
    <location>
        <begin position="1402"/>
        <end position="1426"/>
    </location>
</feature>
<keyword evidence="3 4" id="KW-0040">ANK repeat</keyword>
<dbReference type="VEuPathDB" id="VectorBase:BGLAX_031434"/>
<name>A0A2C9JQD2_BIOGL</name>
<feature type="repeat" description="ANK" evidence="4">
    <location>
        <begin position="570"/>
        <end position="602"/>
    </location>
</feature>
<dbReference type="Proteomes" id="UP000076420">
    <property type="component" value="Unassembled WGS sequence"/>
</dbReference>
<reference evidence="9" key="2">
    <citation type="submission" date="2013-03" db="EMBL/GenBank/DDBJ databases">
        <title>Sequence assembly of the Biomphalaria glabrata genome version 4.3.</title>
        <authorList>
            <person name="Warren W."/>
            <person name="Wilson R.K."/>
            <person name="Hillier L.W."/>
            <person name="Minx P."/>
        </authorList>
    </citation>
    <scope>NUCLEOTIDE SEQUENCE</scope>
    <source>
        <strain evidence="9">BB02</strain>
    </source>
</reference>
<dbReference type="Pfam" id="PF25521">
    <property type="entry name" value="WHD_TANC1"/>
    <property type="match status" value="1"/>
</dbReference>
<feature type="repeat" description="ANK" evidence="4">
    <location>
        <begin position="669"/>
        <end position="706"/>
    </location>
</feature>
<dbReference type="PANTHER" id="PTHR24198">
    <property type="entry name" value="ANKYRIN REPEAT AND PROTEIN KINASE DOMAIN-CONTAINING PROTEIN"/>
    <property type="match status" value="1"/>
</dbReference>
<feature type="repeat" description="ANK" evidence="4">
    <location>
        <begin position="504"/>
        <end position="536"/>
    </location>
</feature>
<dbReference type="EnsemblMetazoa" id="BGLB006316-RC">
    <property type="protein sequence ID" value="BGLB006316-PC"/>
    <property type="gene ID" value="BGLB006316"/>
</dbReference>
<evidence type="ECO:0000256" key="5">
    <source>
        <dbReference type="SAM" id="MobiDB-lite"/>
    </source>
</evidence>
<feature type="repeat" description="ANK" evidence="4">
    <location>
        <begin position="636"/>
        <end position="668"/>
    </location>
</feature>
<evidence type="ECO:0000256" key="4">
    <source>
        <dbReference type="PROSITE-ProRule" id="PRU00023"/>
    </source>
</evidence>
<dbReference type="SMART" id="SM00248">
    <property type="entry name" value="ANK"/>
    <property type="match status" value="18"/>
</dbReference>
<feature type="repeat" description="ANK" evidence="4">
    <location>
        <begin position="938"/>
        <end position="970"/>
    </location>
</feature>
<evidence type="ECO:0000256" key="3">
    <source>
        <dbReference type="ARBA" id="ARBA00023043"/>
    </source>
</evidence>
<evidence type="ECO:0000313" key="10">
    <source>
        <dbReference type="Proteomes" id="UP000076420"/>
    </source>
</evidence>
<dbReference type="STRING" id="6526.A0A2C9JQD2"/>
<organism evidence="9 10">
    <name type="scientific">Biomphalaria glabrata</name>
    <name type="common">Bloodfluke planorb</name>
    <name type="synonym">Freshwater snail</name>
    <dbReference type="NCBI Taxonomy" id="6526"/>
    <lineage>
        <taxon>Eukaryota</taxon>
        <taxon>Metazoa</taxon>
        <taxon>Spiralia</taxon>
        <taxon>Lophotrochozoa</taxon>
        <taxon>Mollusca</taxon>
        <taxon>Gastropoda</taxon>
        <taxon>Heterobranchia</taxon>
        <taxon>Euthyneura</taxon>
        <taxon>Panpulmonata</taxon>
        <taxon>Hygrophila</taxon>
        <taxon>Lymnaeoidea</taxon>
        <taxon>Planorbidae</taxon>
        <taxon>Biomphalaria</taxon>
    </lineage>
</organism>
<feature type="repeat" description="ANK" evidence="4">
    <location>
        <begin position="1004"/>
        <end position="1036"/>
    </location>
</feature>
<gene>
    <name evidence="9" type="primary">106063601</name>
</gene>
<evidence type="ECO:0000256" key="2">
    <source>
        <dbReference type="ARBA" id="ARBA00022737"/>
    </source>
</evidence>
<proteinExistence type="predicted"/>
<feature type="compositionally biased region" description="Polar residues" evidence="5">
    <location>
        <begin position="1069"/>
        <end position="1088"/>
    </location>
</feature>
<dbReference type="PANTHER" id="PTHR24198:SF165">
    <property type="entry name" value="ANKYRIN REPEAT-CONTAINING PROTEIN-RELATED"/>
    <property type="match status" value="1"/>
</dbReference>